<dbReference type="PRINTS" id="PR00039">
    <property type="entry name" value="HTHLYSR"/>
</dbReference>
<proteinExistence type="inferred from homology"/>
<evidence type="ECO:0000313" key="7">
    <source>
        <dbReference type="Proteomes" id="UP001600941"/>
    </source>
</evidence>
<dbReference type="Gene3D" id="3.40.190.290">
    <property type="match status" value="1"/>
</dbReference>
<dbReference type="PANTHER" id="PTHR30126:SF40">
    <property type="entry name" value="HTH-TYPE TRANSCRIPTIONAL REGULATOR GLTR"/>
    <property type="match status" value="1"/>
</dbReference>
<accession>A0ABQ0BZ24</accession>
<protein>
    <submittedName>
        <fullName evidence="6">LysR family transcriptional regulator</fullName>
    </submittedName>
</protein>
<dbReference type="Pfam" id="PF03466">
    <property type="entry name" value="LysR_substrate"/>
    <property type="match status" value="1"/>
</dbReference>
<dbReference type="SUPFAM" id="SSF53850">
    <property type="entry name" value="Periplasmic binding protein-like II"/>
    <property type="match status" value="1"/>
</dbReference>
<name>A0ABQ0BZ24_9FIRM</name>
<dbReference type="SUPFAM" id="SSF46785">
    <property type="entry name" value="Winged helix' DNA-binding domain"/>
    <property type="match status" value="1"/>
</dbReference>
<dbReference type="InterPro" id="IPR036390">
    <property type="entry name" value="WH_DNA-bd_sf"/>
</dbReference>
<keyword evidence="7" id="KW-1185">Reference proteome</keyword>
<dbReference type="InterPro" id="IPR005119">
    <property type="entry name" value="LysR_subst-bd"/>
</dbReference>
<dbReference type="Pfam" id="PF00126">
    <property type="entry name" value="HTH_1"/>
    <property type="match status" value="1"/>
</dbReference>
<reference evidence="6 7" key="1">
    <citation type="submission" date="2024-04" db="EMBL/GenBank/DDBJ databases">
        <title>Defined microbial consortia suppress multidrug-resistant proinflammatory Enterobacteriaceae via ecological control.</title>
        <authorList>
            <person name="Furuichi M."/>
            <person name="Kawaguchi T."/>
            <person name="Pust M."/>
            <person name="Yasuma K."/>
            <person name="Plichta D."/>
            <person name="Hasegawa N."/>
            <person name="Ohya T."/>
            <person name="Bhattarai S."/>
            <person name="Sasajima S."/>
            <person name="Aoto Y."/>
            <person name="Tuganbaev T."/>
            <person name="Yaginuma M."/>
            <person name="Ueda M."/>
            <person name="Okahashi N."/>
            <person name="Amafuji K."/>
            <person name="Kiridooshi Y."/>
            <person name="Sugita K."/>
            <person name="Strazar M."/>
            <person name="Skelly A."/>
            <person name="Suda W."/>
            <person name="Hattori M."/>
            <person name="Nakamoto N."/>
            <person name="Caballero S."/>
            <person name="Norman J."/>
            <person name="Olle B."/>
            <person name="Tanoue T."/>
            <person name="Arita M."/>
            <person name="Bucci V."/>
            <person name="Atarashi K."/>
            <person name="Xavier R."/>
            <person name="Honda K."/>
        </authorList>
    </citation>
    <scope>NUCLEOTIDE SEQUENCE [LARGE SCALE GENOMIC DNA]</scope>
    <source>
        <strain evidence="7">k34-0107-D12</strain>
    </source>
</reference>
<gene>
    <name evidence="6" type="ORF">K340107D12_46080</name>
</gene>
<dbReference type="PROSITE" id="PS50931">
    <property type="entry name" value="HTH_LYSR"/>
    <property type="match status" value="1"/>
</dbReference>
<keyword evidence="2" id="KW-0805">Transcription regulation</keyword>
<dbReference type="InterPro" id="IPR000847">
    <property type="entry name" value="LysR_HTH_N"/>
</dbReference>
<evidence type="ECO:0000256" key="4">
    <source>
        <dbReference type="ARBA" id="ARBA00023163"/>
    </source>
</evidence>
<evidence type="ECO:0000259" key="5">
    <source>
        <dbReference type="PROSITE" id="PS50931"/>
    </source>
</evidence>
<dbReference type="PANTHER" id="PTHR30126">
    <property type="entry name" value="HTH-TYPE TRANSCRIPTIONAL REGULATOR"/>
    <property type="match status" value="1"/>
</dbReference>
<dbReference type="RefSeq" id="WP_227211006.1">
    <property type="nucleotide sequence ID" value="NZ_BAABZQ010000001.1"/>
</dbReference>
<dbReference type="CDD" id="cd05466">
    <property type="entry name" value="PBP2_LTTR_substrate"/>
    <property type="match status" value="1"/>
</dbReference>
<dbReference type="InterPro" id="IPR036388">
    <property type="entry name" value="WH-like_DNA-bd_sf"/>
</dbReference>
<feature type="domain" description="HTH lysR-type" evidence="5">
    <location>
        <begin position="1"/>
        <end position="58"/>
    </location>
</feature>
<keyword evidence="3" id="KW-0238">DNA-binding</keyword>
<dbReference type="Proteomes" id="UP001600941">
    <property type="component" value="Unassembled WGS sequence"/>
</dbReference>
<comment type="similarity">
    <text evidence="1">Belongs to the LysR transcriptional regulatory family.</text>
</comment>
<evidence type="ECO:0000256" key="3">
    <source>
        <dbReference type="ARBA" id="ARBA00023125"/>
    </source>
</evidence>
<evidence type="ECO:0000256" key="1">
    <source>
        <dbReference type="ARBA" id="ARBA00009437"/>
    </source>
</evidence>
<organism evidence="6 7">
    <name type="scientific">Blautia parvula</name>
    <dbReference type="NCBI Taxonomy" id="2877527"/>
    <lineage>
        <taxon>Bacteria</taxon>
        <taxon>Bacillati</taxon>
        <taxon>Bacillota</taxon>
        <taxon>Clostridia</taxon>
        <taxon>Lachnospirales</taxon>
        <taxon>Lachnospiraceae</taxon>
        <taxon>Blautia</taxon>
    </lineage>
</organism>
<dbReference type="EMBL" id="BAABZQ010000001">
    <property type="protein sequence ID" value="GAA6501792.1"/>
    <property type="molecule type" value="Genomic_DNA"/>
</dbReference>
<comment type="caution">
    <text evidence="6">The sequence shown here is derived from an EMBL/GenBank/DDBJ whole genome shotgun (WGS) entry which is preliminary data.</text>
</comment>
<dbReference type="Gene3D" id="1.10.10.10">
    <property type="entry name" value="Winged helix-like DNA-binding domain superfamily/Winged helix DNA-binding domain"/>
    <property type="match status" value="1"/>
</dbReference>
<evidence type="ECO:0000256" key="2">
    <source>
        <dbReference type="ARBA" id="ARBA00023015"/>
    </source>
</evidence>
<keyword evidence="4" id="KW-0804">Transcription</keyword>
<sequence>MEMKQLQYFVVSVDTGSISKAAEMLYTTQPHVSMTIGKMEKSLGVRLLRRSKKGVEMTVEGELVYEQARRILKDMQVIQQVQTSVKSEVFCLSSMPSNLLAGLFAEFYRREQNLQARYLEGTLEMVLHQVTHRRAELGFVFVSEFQKNAVDRMLEQRHLEFHILKETRLVLFAGPGNPYYDRKSVTKAELQKIRFVQNLEEGIPLFQHPGNLKEKLVDSQFFYRGVEVCSDHAMTQLLLKTDLGNISCLMDSRLHRDSRIHRIELEDCRVKVCCGYIKRAGRELGRCSRRYIEYVKEGLE</sequence>
<evidence type="ECO:0000313" key="6">
    <source>
        <dbReference type="EMBL" id="GAA6501792.1"/>
    </source>
</evidence>